<feature type="transmembrane region" description="Helical" evidence="1">
    <location>
        <begin position="122"/>
        <end position="145"/>
    </location>
</feature>
<proteinExistence type="predicted"/>
<dbReference type="RefSeq" id="WP_185270518.1">
    <property type="nucleotide sequence ID" value="NZ_CP055156.1"/>
</dbReference>
<evidence type="ECO:0000256" key="1">
    <source>
        <dbReference type="SAM" id="Phobius"/>
    </source>
</evidence>
<accession>A0A7G7GA51</accession>
<gene>
    <name evidence="2" type="ORF">HUW51_15380</name>
</gene>
<keyword evidence="3" id="KW-1185">Reference proteome</keyword>
<name>A0A7G7GA51_9BACT</name>
<feature type="transmembrane region" description="Helical" evidence="1">
    <location>
        <begin position="80"/>
        <end position="102"/>
    </location>
</feature>
<dbReference type="KEGG" id="aswu:HUW51_15380"/>
<keyword evidence="1" id="KW-0472">Membrane</keyword>
<reference evidence="2 3" key="1">
    <citation type="journal article" date="2018" name="Int. J. Syst. Evol. Microbiol.">
        <title>Adhaeribacter swui sp. nov., isolated from wet mud.</title>
        <authorList>
            <person name="Kim D.U."/>
            <person name="Kim K.W."/>
            <person name="Kang M.S."/>
            <person name="Kim J.Y."/>
            <person name="Jang J.H."/>
            <person name="Kim M.K."/>
        </authorList>
    </citation>
    <scope>NUCLEOTIDE SEQUENCE [LARGE SCALE GENOMIC DNA]</scope>
    <source>
        <strain evidence="2 3">KCTC 52873</strain>
    </source>
</reference>
<keyword evidence="1" id="KW-0812">Transmembrane</keyword>
<keyword evidence="1" id="KW-1133">Transmembrane helix</keyword>
<evidence type="ECO:0000313" key="2">
    <source>
        <dbReference type="EMBL" id="QNF34035.1"/>
    </source>
</evidence>
<feature type="transmembrane region" description="Helical" evidence="1">
    <location>
        <begin position="40"/>
        <end position="59"/>
    </location>
</feature>
<feature type="transmembrane region" description="Helical" evidence="1">
    <location>
        <begin position="7"/>
        <end position="28"/>
    </location>
</feature>
<sequence length="150" mass="16914">MDGKLKYLGWYQIAGGILGLFIILWTILNRSTVPGSTLSIFFIAMALYAFSIYCGSLLIQEETKSKTKIKWTRINQSLQIIHLSAFGITYKFYSGIQLSFGVDLSNNFLINFLYSLSGFELAYSSISAEIIVMINIVPILILKYLTKVND</sequence>
<organism evidence="2 3">
    <name type="scientific">Adhaeribacter swui</name>
    <dbReference type="NCBI Taxonomy" id="2086471"/>
    <lineage>
        <taxon>Bacteria</taxon>
        <taxon>Pseudomonadati</taxon>
        <taxon>Bacteroidota</taxon>
        <taxon>Cytophagia</taxon>
        <taxon>Cytophagales</taxon>
        <taxon>Hymenobacteraceae</taxon>
        <taxon>Adhaeribacter</taxon>
    </lineage>
</organism>
<dbReference type="EMBL" id="CP055156">
    <property type="protein sequence ID" value="QNF34035.1"/>
    <property type="molecule type" value="Genomic_DNA"/>
</dbReference>
<evidence type="ECO:0000313" key="3">
    <source>
        <dbReference type="Proteomes" id="UP000515237"/>
    </source>
</evidence>
<dbReference type="Proteomes" id="UP000515237">
    <property type="component" value="Chromosome"/>
</dbReference>
<dbReference type="AlphaFoldDB" id="A0A7G7GA51"/>
<protein>
    <submittedName>
        <fullName evidence="2">Uncharacterized protein</fullName>
    </submittedName>
</protein>